<evidence type="ECO:0000313" key="1">
    <source>
        <dbReference type="EMBL" id="AKC91738.1"/>
    </source>
</evidence>
<dbReference type="RefSeq" id="YP_009133321.1">
    <property type="nucleotide sequence ID" value="NC_026922.1"/>
</dbReference>
<evidence type="ECO:0000313" key="2">
    <source>
        <dbReference type="Proteomes" id="UP000201190"/>
    </source>
</evidence>
<protein>
    <submittedName>
        <fullName evidence="1">Uncharacterized protein</fullName>
    </submittedName>
</protein>
<name>A0A0E3Z6U4_9ABAC</name>
<proteinExistence type="predicted"/>
<dbReference type="EMBL" id="KP752043">
    <property type="protein sequence ID" value="AKC91738.1"/>
    <property type="molecule type" value="Genomic_DNA"/>
</dbReference>
<reference evidence="1 2" key="1">
    <citation type="journal article" date="2015" name="Genome Announc.">
        <title>Genome Sequence of an Alphabaculovirus Isolated from the Oak Looper, Lambdina fiscellaria, Contains a Putative 2-Kilobase-Pair Transposable Element Encoding a Transposase and a FLYWCH Domain-Containing Protein.</title>
        <authorList>
            <person name="Rohrmann G.F."/>
            <person name="Erlandson M.A."/>
            <person name="Theilmann D.A."/>
        </authorList>
    </citation>
    <scope>NUCLEOTIDE SEQUENCE [LARGE SCALE GENOMIC DNA]</scope>
    <source>
        <strain evidence="1">GR15</strain>
    </source>
</reference>
<organism evidence="1 2">
    <name type="scientific">Lambdina fiscellaria nucleopolyhedrovirus</name>
    <dbReference type="NCBI Taxonomy" id="1642929"/>
    <lineage>
        <taxon>Viruses</taxon>
        <taxon>Viruses incertae sedis</taxon>
        <taxon>Naldaviricetes</taxon>
        <taxon>Lefavirales</taxon>
        <taxon>Baculoviridae</taxon>
        <taxon>Alphabaculovirus</taxon>
        <taxon>Alphabaculovirus lafiscellariae</taxon>
    </lineage>
</organism>
<dbReference type="Proteomes" id="UP000201190">
    <property type="component" value="Segment"/>
</dbReference>
<keyword evidence="2" id="KW-1185">Reference proteome</keyword>
<accession>A0A0E3Z6U4</accession>
<dbReference type="KEGG" id="vg:24170942"/>
<sequence length="478" mass="57886">MLMMDFEVPQNRNFEAPRTRKILTVKCFASIHDDLWINSNDLYDRNTVLTYVFPKNRTFFYEFKNKNKKLKYDYKHVEGYDILINKDGFKQMIRAVEIDNGPHGYLALLLRWANKIFYTLEYFHRTFVNKLSLQKILWGTMWHDKVITMVVDDVKWYYINDFMPNYRQEIFETQAFSNSHIKTFYTLCKKKYNCSIYYNQKLFNKVDKFATMEGILELMIANKNMQGDEIDYYASSFARWMEINKKPETDTILIKRRRKTWSTINSNEVFTKFNNWYKQMDNYVKSIENEQEKRTIPYKTVPSLQGLAFKRVLSVPGLYKKMMRVHNYLDFCWYTKKWCQDYSDSLSVPFACSYIYKNKKVKLGTNMLYPNNFYYVKDIKPKFENKNKNKSLNKFSINKRDKQMYYLNLIMNLKFVHCTTLKSDILKKTICLKTFLPLLDDSFFYNQILKNITLYSRCDLNNVLLTFYNQYLDFKQTM</sequence>
<dbReference type="GeneID" id="24170942"/>